<organism evidence="2 3">
    <name type="scientific">Desulfobaculum bizertense DSM 18034</name>
    <dbReference type="NCBI Taxonomy" id="1121442"/>
    <lineage>
        <taxon>Bacteria</taxon>
        <taxon>Pseudomonadati</taxon>
        <taxon>Thermodesulfobacteriota</taxon>
        <taxon>Desulfovibrionia</taxon>
        <taxon>Desulfovibrionales</taxon>
        <taxon>Desulfovibrionaceae</taxon>
        <taxon>Desulfobaculum</taxon>
    </lineage>
</organism>
<reference evidence="2 3" key="1">
    <citation type="submission" date="2017-02" db="EMBL/GenBank/DDBJ databases">
        <authorList>
            <person name="Peterson S.W."/>
        </authorList>
    </citation>
    <scope>NUCLEOTIDE SEQUENCE [LARGE SCALE GENOMIC DNA]</scope>
    <source>
        <strain evidence="2 3">DSM 18034</strain>
    </source>
</reference>
<dbReference type="Gene3D" id="3.90.420.10">
    <property type="entry name" value="Oxidoreductase, molybdopterin-binding domain"/>
    <property type="match status" value="1"/>
</dbReference>
<dbReference type="Pfam" id="PF00174">
    <property type="entry name" value="Oxidored_molyb"/>
    <property type="match status" value="1"/>
</dbReference>
<feature type="domain" description="Oxidoreductase molybdopterin-binding" evidence="1">
    <location>
        <begin position="67"/>
        <end position="215"/>
    </location>
</feature>
<dbReference type="SUPFAM" id="SSF56524">
    <property type="entry name" value="Oxidoreductase molybdopterin-binding domain"/>
    <property type="match status" value="1"/>
</dbReference>
<dbReference type="OrthoDB" id="9778777at2"/>
<dbReference type="RefSeq" id="WP_078685690.1">
    <property type="nucleotide sequence ID" value="NZ_FUYA01000008.1"/>
</dbReference>
<dbReference type="InterPro" id="IPR000572">
    <property type="entry name" value="OxRdtase_Mopterin-bd_dom"/>
</dbReference>
<protein>
    <submittedName>
        <fullName evidence="2">Oxidoreductase molybdopterin binding domain-containing protein</fullName>
    </submittedName>
</protein>
<keyword evidence="3" id="KW-1185">Reference proteome</keyword>
<dbReference type="AlphaFoldDB" id="A0A1T4WLF0"/>
<dbReference type="CDD" id="cd00321">
    <property type="entry name" value="SO_family_Moco"/>
    <property type="match status" value="1"/>
</dbReference>
<evidence type="ECO:0000313" key="3">
    <source>
        <dbReference type="Proteomes" id="UP000189733"/>
    </source>
</evidence>
<name>A0A1T4WLF0_9BACT</name>
<accession>A0A1T4WLF0</accession>
<gene>
    <name evidence="2" type="ORF">SAMN02745702_02410</name>
</gene>
<proteinExistence type="predicted"/>
<dbReference type="InterPro" id="IPR036374">
    <property type="entry name" value="OxRdtase_Mopterin-bd_sf"/>
</dbReference>
<dbReference type="EMBL" id="FUYA01000008">
    <property type="protein sequence ID" value="SKA78163.1"/>
    <property type="molecule type" value="Genomic_DNA"/>
</dbReference>
<evidence type="ECO:0000313" key="2">
    <source>
        <dbReference type="EMBL" id="SKA78163.1"/>
    </source>
</evidence>
<dbReference type="Proteomes" id="UP000189733">
    <property type="component" value="Unassembled WGS sequence"/>
</dbReference>
<dbReference type="STRING" id="1121442.SAMN02745702_02410"/>
<evidence type="ECO:0000259" key="1">
    <source>
        <dbReference type="Pfam" id="PF00174"/>
    </source>
</evidence>
<dbReference type="PANTHER" id="PTHR43032">
    <property type="entry name" value="PROTEIN-METHIONINE-SULFOXIDE REDUCTASE"/>
    <property type="match status" value="1"/>
</dbReference>
<sequence>MHKPASSPLRRLILKATLILPFLVGIPQKIFASLQKRFPTRTVDDHVPSFSPETGNLRTRDGKSFPYELLLDGLVKTSVTFRYSELLSLPQHEQTSDFHCVEGWSVEDVIWQGITPAELFSHLEILPEAQFCVFHSLGATPNGPGGLKYYIESLPLSTLLDPKQECLFALKIDGEPLLPERGAPLRVIAPYQLAYKSSKFVHRISFSEKKQDGWWTVANPIYPWDAPVPKSRLRKRNPA</sequence>